<accession>A0ACB0KMG6</accession>
<name>A0ACB0KMG6_TRIPR</name>
<dbReference type="Proteomes" id="UP001177021">
    <property type="component" value="Unassembled WGS sequence"/>
</dbReference>
<dbReference type="EMBL" id="CASHSV030000311">
    <property type="protein sequence ID" value="CAJ2657190.1"/>
    <property type="molecule type" value="Genomic_DNA"/>
</dbReference>
<sequence>MNSSWINLDLDSSIEIFGGKDWNTTFSQTSVKIRNLLQENEFALYRIPAGATRQICRAMYRPNYEQGATR</sequence>
<keyword evidence="2" id="KW-1185">Reference proteome</keyword>
<proteinExistence type="predicted"/>
<evidence type="ECO:0000313" key="1">
    <source>
        <dbReference type="EMBL" id="CAJ2657190.1"/>
    </source>
</evidence>
<comment type="caution">
    <text evidence="1">The sequence shown here is derived from an EMBL/GenBank/DDBJ whole genome shotgun (WGS) entry which is preliminary data.</text>
</comment>
<gene>
    <name evidence="1" type="ORF">MILVUS5_LOCUS23809</name>
</gene>
<reference evidence="1" key="1">
    <citation type="submission" date="2023-10" db="EMBL/GenBank/DDBJ databases">
        <authorList>
            <person name="Rodriguez Cubillos JULIANA M."/>
            <person name="De Vega J."/>
        </authorList>
    </citation>
    <scope>NUCLEOTIDE SEQUENCE</scope>
</reference>
<organism evidence="1 2">
    <name type="scientific">Trifolium pratense</name>
    <name type="common">Red clover</name>
    <dbReference type="NCBI Taxonomy" id="57577"/>
    <lineage>
        <taxon>Eukaryota</taxon>
        <taxon>Viridiplantae</taxon>
        <taxon>Streptophyta</taxon>
        <taxon>Embryophyta</taxon>
        <taxon>Tracheophyta</taxon>
        <taxon>Spermatophyta</taxon>
        <taxon>Magnoliopsida</taxon>
        <taxon>eudicotyledons</taxon>
        <taxon>Gunneridae</taxon>
        <taxon>Pentapetalae</taxon>
        <taxon>rosids</taxon>
        <taxon>fabids</taxon>
        <taxon>Fabales</taxon>
        <taxon>Fabaceae</taxon>
        <taxon>Papilionoideae</taxon>
        <taxon>50 kb inversion clade</taxon>
        <taxon>NPAAA clade</taxon>
        <taxon>Hologalegina</taxon>
        <taxon>IRL clade</taxon>
        <taxon>Trifolieae</taxon>
        <taxon>Trifolium</taxon>
    </lineage>
</organism>
<protein>
    <submittedName>
        <fullName evidence="1">Uncharacterized protein</fullName>
    </submittedName>
</protein>
<evidence type="ECO:0000313" key="2">
    <source>
        <dbReference type="Proteomes" id="UP001177021"/>
    </source>
</evidence>